<evidence type="ECO:0000256" key="1">
    <source>
        <dbReference type="ARBA" id="ARBA00004141"/>
    </source>
</evidence>
<evidence type="ECO:0000256" key="5">
    <source>
        <dbReference type="ARBA" id="ARBA00023043"/>
    </source>
</evidence>
<dbReference type="Pfam" id="PF12796">
    <property type="entry name" value="Ank_2"/>
    <property type="match status" value="1"/>
</dbReference>
<dbReference type="Pfam" id="PF13962">
    <property type="entry name" value="PGG"/>
    <property type="match status" value="1"/>
</dbReference>
<keyword evidence="12" id="KW-1185">Reference proteome</keyword>
<keyword evidence="6 9" id="KW-0472">Membrane</keyword>
<dbReference type="InterPro" id="IPR002110">
    <property type="entry name" value="Ankyrin_rpt"/>
</dbReference>
<dbReference type="PROSITE" id="PS50088">
    <property type="entry name" value="ANK_REPEAT"/>
    <property type="match status" value="4"/>
</dbReference>
<evidence type="ECO:0000313" key="12">
    <source>
        <dbReference type="Proteomes" id="UP001497457"/>
    </source>
</evidence>
<feature type="transmembrane region" description="Helical" evidence="9">
    <location>
        <begin position="599"/>
        <end position="620"/>
    </location>
</feature>
<keyword evidence="4 9" id="KW-1133">Transmembrane helix</keyword>
<feature type="transmembrane region" description="Helical" evidence="9">
    <location>
        <begin position="660"/>
        <end position="682"/>
    </location>
</feature>
<dbReference type="InterPro" id="IPR026961">
    <property type="entry name" value="PGG_dom"/>
</dbReference>
<name>A0ABC8W4W6_9POAL</name>
<dbReference type="Gene3D" id="1.25.40.20">
    <property type="entry name" value="Ankyrin repeat-containing domain"/>
    <property type="match status" value="2"/>
</dbReference>
<comment type="subcellular location">
    <subcellularLocation>
        <location evidence="1">Membrane</location>
        <topology evidence="1">Multi-pass membrane protein</topology>
    </subcellularLocation>
</comment>
<dbReference type="InterPro" id="IPR036770">
    <property type="entry name" value="Ankyrin_rpt-contain_sf"/>
</dbReference>
<dbReference type="PANTHER" id="PTHR24186">
    <property type="entry name" value="PROTEIN PHOSPHATASE 1 REGULATORY SUBUNIT"/>
    <property type="match status" value="1"/>
</dbReference>
<reference evidence="11" key="1">
    <citation type="submission" date="2024-10" db="EMBL/GenBank/DDBJ databases">
        <authorList>
            <person name="Ryan C."/>
        </authorList>
    </citation>
    <scope>NUCLEOTIDE SEQUENCE [LARGE SCALE GENOMIC DNA]</scope>
</reference>
<keyword evidence="2 9" id="KW-0812">Transmembrane</keyword>
<evidence type="ECO:0000256" key="3">
    <source>
        <dbReference type="ARBA" id="ARBA00022737"/>
    </source>
</evidence>
<accession>A0ABC8W4W6</accession>
<evidence type="ECO:0000256" key="6">
    <source>
        <dbReference type="ARBA" id="ARBA00023136"/>
    </source>
</evidence>
<proteinExistence type="predicted"/>
<feature type="repeat" description="ANK" evidence="7">
    <location>
        <begin position="438"/>
        <end position="471"/>
    </location>
</feature>
<evidence type="ECO:0000259" key="10">
    <source>
        <dbReference type="Pfam" id="PF13962"/>
    </source>
</evidence>
<dbReference type="AlphaFoldDB" id="A0ABC8W4W6"/>
<keyword evidence="3" id="KW-0677">Repeat</keyword>
<dbReference type="Pfam" id="PF00023">
    <property type="entry name" value="Ank"/>
    <property type="match status" value="1"/>
</dbReference>
<dbReference type="EMBL" id="OZ075121">
    <property type="protein sequence ID" value="CAL4902394.1"/>
    <property type="molecule type" value="Genomic_DNA"/>
</dbReference>
<feature type="repeat" description="ANK" evidence="7">
    <location>
        <begin position="258"/>
        <end position="290"/>
    </location>
</feature>
<dbReference type="SUPFAM" id="SSF48403">
    <property type="entry name" value="Ankyrin repeat"/>
    <property type="match status" value="1"/>
</dbReference>
<feature type="transmembrane region" description="Helical" evidence="9">
    <location>
        <begin position="703"/>
        <end position="727"/>
    </location>
</feature>
<evidence type="ECO:0000256" key="2">
    <source>
        <dbReference type="ARBA" id="ARBA00022692"/>
    </source>
</evidence>
<evidence type="ECO:0000256" key="9">
    <source>
        <dbReference type="SAM" id="Phobius"/>
    </source>
</evidence>
<sequence>MESSIMSRRPAASSSLHKEAGGEGVHDDPASARRPRLLMAAASGELRLQDILTTGKQLGDDLEEGAAPPARDHEVAIDVDGSSHGGEDAAATAAQLLGSAITEDAGSALHVVAAAGDGGRYLESAGAICGCGLARRLLSARNGGGDTPLHCAARAGNTRMVARLIGLAAAEGGDGGEGARALVRMQNARGETALHEAVRFGDAEMVAALVRDGDTELARVVADDGTSPLYLASTWGRHRMARVMHDVDPAGLSYSGPDGQNALHAAVLHDDREMTKLLLEWNKDLLIKQRDIYGSTPMHFAASAADPSLQFTNFVFSTSNFEHYSLGSYFLLSQKCLARIYEHMDLTLPQVLRADPSAAFQPDTHGSFPVHVAASADSMASVIVLLTRHPGCAGLRDAGGRTFLHVAIEKKRYHVLRFVRRWCQQPSTSSVLNVQDADGNTALHLAVVAGERDVVRCLIGNRGVHINLQNKEGKTPMDLAQGKVQCGFYFGLTAPRRILGMLTFANAQTANRRRDQIDEYNPRLINEGEESTKIKEFAQIVGIGSVLVATATFTAAITMPGGVRTPGDVAAAPAVAPSPAGTPVLSGRYAFDGFVVSNALAFICSTLATFSLLYCGVAAVDIHRRIKLVSFSLAMLLAAARSFCAAFGFSLYLLLAPVEYRTAVVSCVMVSFALLDGLWFLVWSFKDLTVLLSRRVRRTWLKLGTGFVANIAYMFWPYLIIFGYLFVDFLEKGY</sequence>
<feature type="domain" description="PGG" evidence="10">
    <location>
        <begin position="533"/>
        <end position="653"/>
    </location>
</feature>
<protein>
    <recommendedName>
        <fullName evidence="10">PGG domain-containing protein</fullName>
    </recommendedName>
</protein>
<dbReference type="PANTHER" id="PTHR24186:SF50">
    <property type="entry name" value="ANKYRIN REPEAT-CONTAINING PROTEIN ITN1-LIKE ISOFORM X1"/>
    <property type="match status" value="1"/>
</dbReference>
<dbReference type="SMART" id="SM00248">
    <property type="entry name" value="ANK"/>
    <property type="match status" value="6"/>
</dbReference>
<keyword evidence="5 7" id="KW-0040">ANK repeat</keyword>
<dbReference type="Pfam" id="PF13857">
    <property type="entry name" value="Ank_5"/>
    <property type="match status" value="1"/>
</dbReference>
<evidence type="ECO:0000256" key="7">
    <source>
        <dbReference type="PROSITE-ProRule" id="PRU00023"/>
    </source>
</evidence>
<feature type="compositionally biased region" description="Basic and acidic residues" evidence="8">
    <location>
        <begin position="16"/>
        <end position="31"/>
    </location>
</feature>
<evidence type="ECO:0000256" key="8">
    <source>
        <dbReference type="SAM" id="MobiDB-lite"/>
    </source>
</evidence>
<evidence type="ECO:0000256" key="4">
    <source>
        <dbReference type="ARBA" id="ARBA00022989"/>
    </source>
</evidence>
<feature type="region of interest" description="Disordered" evidence="8">
    <location>
        <begin position="1"/>
        <end position="32"/>
    </location>
</feature>
<feature type="repeat" description="ANK" evidence="7">
    <location>
        <begin position="189"/>
        <end position="213"/>
    </location>
</feature>
<dbReference type="PROSITE" id="PS50297">
    <property type="entry name" value="ANK_REP_REGION"/>
    <property type="match status" value="4"/>
</dbReference>
<gene>
    <name evidence="11" type="ORF">URODEC1_LOCUS9938</name>
</gene>
<dbReference type="GO" id="GO:0016020">
    <property type="term" value="C:membrane"/>
    <property type="evidence" value="ECO:0007669"/>
    <property type="project" value="UniProtKB-SubCell"/>
</dbReference>
<dbReference type="Proteomes" id="UP001497457">
    <property type="component" value="Chromosome 11b"/>
</dbReference>
<organism evidence="11 12">
    <name type="scientific">Urochloa decumbens</name>
    <dbReference type="NCBI Taxonomy" id="240449"/>
    <lineage>
        <taxon>Eukaryota</taxon>
        <taxon>Viridiplantae</taxon>
        <taxon>Streptophyta</taxon>
        <taxon>Embryophyta</taxon>
        <taxon>Tracheophyta</taxon>
        <taxon>Spermatophyta</taxon>
        <taxon>Magnoliopsida</taxon>
        <taxon>Liliopsida</taxon>
        <taxon>Poales</taxon>
        <taxon>Poaceae</taxon>
        <taxon>PACMAD clade</taxon>
        <taxon>Panicoideae</taxon>
        <taxon>Panicodae</taxon>
        <taxon>Paniceae</taxon>
        <taxon>Melinidinae</taxon>
        <taxon>Urochloa</taxon>
    </lineage>
</organism>
<feature type="transmembrane region" description="Helical" evidence="9">
    <location>
        <begin position="632"/>
        <end position="654"/>
    </location>
</feature>
<feature type="repeat" description="ANK" evidence="7">
    <location>
        <begin position="144"/>
        <end position="165"/>
    </location>
</feature>
<evidence type="ECO:0000313" key="11">
    <source>
        <dbReference type="EMBL" id="CAL4902394.1"/>
    </source>
</evidence>